<evidence type="ECO:0000256" key="2">
    <source>
        <dbReference type="ARBA" id="ARBA00023002"/>
    </source>
</evidence>
<evidence type="ECO:0000256" key="1">
    <source>
        <dbReference type="ARBA" id="ARBA00008898"/>
    </source>
</evidence>
<organism evidence="4 5">
    <name type="scientific">Candidimonas nitroreducens</name>
    <dbReference type="NCBI Taxonomy" id="683354"/>
    <lineage>
        <taxon>Bacteria</taxon>
        <taxon>Pseudomonadati</taxon>
        <taxon>Pseudomonadota</taxon>
        <taxon>Betaproteobacteria</taxon>
        <taxon>Burkholderiales</taxon>
        <taxon>Alcaligenaceae</taxon>
        <taxon>Candidimonas</taxon>
    </lineage>
</organism>
<dbReference type="GO" id="GO:0010181">
    <property type="term" value="F:FMN binding"/>
    <property type="evidence" value="ECO:0007669"/>
    <property type="project" value="InterPro"/>
</dbReference>
<evidence type="ECO:0000313" key="5">
    <source>
        <dbReference type="Proteomes" id="UP000214603"/>
    </source>
</evidence>
<dbReference type="PANTHER" id="PTHR30466">
    <property type="entry name" value="FLAVIN REDUCTASE"/>
    <property type="match status" value="1"/>
</dbReference>
<accession>A0A225MSB1</accession>
<dbReference type="GO" id="GO:0042602">
    <property type="term" value="F:riboflavin reductase (NADPH) activity"/>
    <property type="evidence" value="ECO:0007669"/>
    <property type="project" value="TreeGrafter"/>
</dbReference>
<keyword evidence="2" id="KW-0560">Oxidoreductase</keyword>
<dbReference type="SUPFAM" id="SSF50475">
    <property type="entry name" value="FMN-binding split barrel"/>
    <property type="match status" value="1"/>
</dbReference>
<dbReference type="Gene3D" id="2.30.110.10">
    <property type="entry name" value="Electron Transport, Fmn-binding Protein, Chain A"/>
    <property type="match status" value="1"/>
</dbReference>
<gene>
    <name evidence="4" type="ORF">CEY11_05835</name>
</gene>
<dbReference type="InterPro" id="IPR050268">
    <property type="entry name" value="NADH-dep_flavin_reductase"/>
</dbReference>
<dbReference type="Proteomes" id="UP000214603">
    <property type="component" value="Unassembled WGS sequence"/>
</dbReference>
<evidence type="ECO:0000313" key="4">
    <source>
        <dbReference type="EMBL" id="OWT64166.1"/>
    </source>
</evidence>
<feature type="domain" description="Flavin reductase like" evidence="3">
    <location>
        <begin position="18"/>
        <end position="166"/>
    </location>
</feature>
<dbReference type="Pfam" id="PF01613">
    <property type="entry name" value="Flavin_Reduct"/>
    <property type="match status" value="1"/>
</dbReference>
<dbReference type="OrthoDB" id="9792858at2"/>
<keyword evidence="5" id="KW-1185">Reference proteome</keyword>
<dbReference type="SMART" id="SM00903">
    <property type="entry name" value="Flavin_Reduct"/>
    <property type="match status" value="1"/>
</dbReference>
<reference evidence="5" key="1">
    <citation type="submission" date="2017-06" db="EMBL/GenBank/DDBJ databases">
        <title>Herbaspirillum phytohormonus sp. nov., isolated from the root nodule of Robinia pseudoacacia in lead-zinc mine.</title>
        <authorList>
            <person name="Fan M."/>
            <person name="Lin Y."/>
        </authorList>
    </citation>
    <scope>NUCLEOTIDE SEQUENCE [LARGE SCALE GENOMIC DNA]</scope>
    <source>
        <strain evidence="5">SC-089</strain>
    </source>
</reference>
<sequence length="179" mass="19448">MPIGNTADFDERFFRCALGRFATGVTIVTTLDASGAPVGLTANSFCSVSLAPPLILWSLNIGARSLSVFRAAKRFNVNVLASHQSKLSDLFGRPAADPSRDARFEQVQYVSGPTGVPLIEGCCAWFECVSKSHYYEGDHIIFVARVERCGLGDEQPLAFHGGKYCYPKSLEAFTMEDGV</sequence>
<dbReference type="InterPro" id="IPR002563">
    <property type="entry name" value="Flavin_Rdtase-like_dom"/>
</dbReference>
<protein>
    <submittedName>
        <fullName evidence="4">Flavin reductase</fullName>
    </submittedName>
</protein>
<proteinExistence type="inferred from homology"/>
<name>A0A225MSB1_9BURK</name>
<comment type="similarity">
    <text evidence="1">Belongs to the non-flavoprotein flavin reductase family.</text>
</comment>
<dbReference type="AlphaFoldDB" id="A0A225MSB1"/>
<dbReference type="PANTHER" id="PTHR30466:SF11">
    <property type="entry name" value="FLAVIN-DEPENDENT MONOOXYGENASE, REDUCTASE SUBUNIT HSAB"/>
    <property type="match status" value="1"/>
</dbReference>
<dbReference type="InterPro" id="IPR012349">
    <property type="entry name" value="Split_barrel_FMN-bd"/>
</dbReference>
<dbReference type="EMBL" id="NJIH01000003">
    <property type="protein sequence ID" value="OWT64166.1"/>
    <property type="molecule type" value="Genomic_DNA"/>
</dbReference>
<comment type="caution">
    <text evidence="4">The sequence shown here is derived from an EMBL/GenBank/DDBJ whole genome shotgun (WGS) entry which is preliminary data.</text>
</comment>
<evidence type="ECO:0000259" key="3">
    <source>
        <dbReference type="SMART" id="SM00903"/>
    </source>
</evidence>